<evidence type="ECO:0000256" key="5">
    <source>
        <dbReference type="ARBA" id="ARBA00023136"/>
    </source>
</evidence>
<dbReference type="GO" id="GO:0016020">
    <property type="term" value="C:membrane"/>
    <property type="evidence" value="ECO:0007669"/>
    <property type="project" value="UniProtKB-SubCell"/>
</dbReference>
<dbReference type="Gene3D" id="3.30.700.10">
    <property type="entry name" value="Glycoprotein, Type 4 Pilin"/>
    <property type="match status" value="1"/>
</dbReference>
<sequence>MKKGFTLIELLVVMFIIAILASLVIVNVNSARKTARDAKRMSDLKSIQGALEMYNNKSGSYPKTFYTKGSAGCDTGFVLSGSICKLDHSATDGTTGMNGIYNPDSYFSNTDLTKAWIPGLIPDYLPLLPQDPKKTVNDSGYQYKSNGTDYMVMAWMTMETLCQQPVGQTYPDPSDTCNPVSIQEMDRPTGLQPTIAVYSSGARTW</sequence>
<accession>A0A0G0FGR8</accession>
<proteinExistence type="predicted"/>
<evidence type="ECO:0000256" key="2">
    <source>
        <dbReference type="ARBA" id="ARBA00022481"/>
    </source>
</evidence>
<dbReference type="AlphaFoldDB" id="A0A0G0FGR8"/>
<comment type="caution">
    <text evidence="7">The sequence shown here is derived from an EMBL/GenBank/DDBJ whole genome shotgun (WGS) entry which is preliminary data.</text>
</comment>
<dbReference type="PANTHER" id="PTHR30093">
    <property type="entry name" value="GENERAL SECRETION PATHWAY PROTEIN G"/>
    <property type="match status" value="1"/>
</dbReference>
<keyword evidence="3 6" id="KW-0812">Transmembrane</keyword>
<name>A0A0G0FGR8_9BACT</name>
<dbReference type="GO" id="GO:0015627">
    <property type="term" value="C:type II protein secretion system complex"/>
    <property type="evidence" value="ECO:0007669"/>
    <property type="project" value="InterPro"/>
</dbReference>
<dbReference type="InterPro" id="IPR000983">
    <property type="entry name" value="Bac_GSPG_pilin"/>
</dbReference>
<dbReference type="InterPro" id="IPR045584">
    <property type="entry name" value="Pilin-like"/>
</dbReference>
<dbReference type="InterPro" id="IPR012902">
    <property type="entry name" value="N_methyl_site"/>
</dbReference>
<reference evidence="7 8" key="1">
    <citation type="journal article" date="2015" name="Nature">
        <title>rRNA introns, odd ribosomes, and small enigmatic genomes across a large radiation of phyla.</title>
        <authorList>
            <person name="Brown C.T."/>
            <person name="Hug L.A."/>
            <person name="Thomas B.C."/>
            <person name="Sharon I."/>
            <person name="Castelle C.J."/>
            <person name="Singh A."/>
            <person name="Wilkins M.J."/>
            <person name="Williams K.H."/>
            <person name="Banfield J.F."/>
        </authorList>
    </citation>
    <scope>NUCLEOTIDE SEQUENCE [LARGE SCALE GENOMIC DNA]</scope>
</reference>
<evidence type="ECO:0000313" key="8">
    <source>
        <dbReference type="Proteomes" id="UP000034508"/>
    </source>
</evidence>
<gene>
    <name evidence="7" type="ORF">US31_C0006G0004</name>
</gene>
<dbReference type="NCBIfam" id="TIGR02532">
    <property type="entry name" value="IV_pilin_GFxxxE"/>
    <property type="match status" value="1"/>
</dbReference>
<dbReference type="PANTHER" id="PTHR30093:SF44">
    <property type="entry name" value="TYPE II SECRETION SYSTEM CORE PROTEIN G"/>
    <property type="match status" value="1"/>
</dbReference>
<comment type="subcellular location">
    <subcellularLocation>
        <location evidence="1">Membrane</location>
        <topology evidence="1">Single-pass membrane protein</topology>
    </subcellularLocation>
</comment>
<evidence type="ECO:0000256" key="4">
    <source>
        <dbReference type="ARBA" id="ARBA00022989"/>
    </source>
</evidence>
<evidence type="ECO:0000313" key="7">
    <source>
        <dbReference type="EMBL" id="KKQ18273.1"/>
    </source>
</evidence>
<organism evidence="7 8">
    <name type="scientific">Berkelbacteria bacterium GW2011_GWA1_36_9</name>
    <dbReference type="NCBI Taxonomy" id="1618331"/>
    <lineage>
        <taxon>Bacteria</taxon>
        <taxon>Candidatus Berkelbacteria</taxon>
    </lineage>
</organism>
<evidence type="ECO:0000256" key="1">
    <source>
        <dbReference type="ARBA" id="ARBA00004167"/>
    </source>
</evidence>
<dbReference type="Pfam" id="PF07963">
    <property type="entry name" value="N_methyl"/>
    <property type="match status" value="1"/>
</dbReference>
<keyword evidence="2" id="KW-0488">Methylation</keyword>
<dbReference type="PROSITE" id="PS00409">
    <property type="entry name" value="PROKAR_NTER_METHYL"/>
    <property type="match status" value="1"/>
</dbReference>
<dbReference type="Proteomes" id="UP000034508">
    <property type="component" value="Unassembled WGS sequence"/>
</dbReference>
<dbReference type="PRINTS" id="PR00813">
    <property type="entry name" value="BCTERIALGSPG"/>
</dbReference>
<evidence type="ECO:0000256" key="6">
    <source>
        <dbReference type="SAM" id="Phobius"/>
    </source>
</evidence>
<dbReference type="SUPFAM" id="SSF54523">
    <property type="entry name" value="Pili subunits"/>
    <property type="match status" value="1"/>
</dbReference>
<evidence type="ECO:0000256" key="3">
    <source>
        <dbReference type="ARBA" id="ARBA00022692"/>
    </source>
</evidence>
<dbReference type="GO" id="GO:0015628">
    <property type="term" value="P:protein secretion by the type II secretion system"/>
    <property type="evidence" value="ECO:0007669"/>
    <property type="project" value="InterPro"/>
</dbReference>
<keyword evidence="5 6" id="KW-0472">Membrane</keyword>
<dbReference type="EMBL" id="LBSM01000006">
    <property type="protein sequence ID" value="KKQ18273.1"/>
    <property type="molecule type" value="Genomic_DNA"/>
</dbReference>
<keyword evidence="4 6" id="KW-1133">Transmembrane helix</keyword>
<protein>
    <recommendedName>
        <fullName evidence="9">General secretion pathway protein G</fullName>
    </recommendedName>
</protein>
<feature type="transmembrane region" description="Helical" evidence="6">
    <location>
        <begin position="6"/>
        <end position="26"/>
    </location>
</feature>
<evidence type="ECO:0008006" key="9">
    <source>
        <dbReference type="Google" id="ProtNLM"/>
    </source>
</evidence>